<dbReference type="PROSITE" id="PS51192">
    <property type="entry name" value="HELICASE_ATP_BIND_1"/>
    <property type="match status" value="1"/>
</dbReference>
<evidence type="ECO:0000256" key="6">
    <source>
        <dbReference type="ARBA" id="ARBA00022806"/>
    </source>
</evidence>
<dbReference type="Proteomes" id="UP000839052">
    <property type="component" value="Chromosome"/>
</dbReference>
<reference evidence="11 12" key="1">
    <citation type="submission" date="2021-10" db="EMBL/GenBank/DDBJ databases">
        <authorList>
            <person name="Koch H."/>
        </authorList>
    </citation>
    <scope>NUCLEOTIDE SEQUENCE [LARGE SCALE GENOMIC DNA]</scope>
    <source>
        <strain evidence="11">6680</strain>
    </source>
</reference>
<keyword evidence="4" id="KW-0547">Nucleotide-binding</keyword>
<dbReference type="PROSITE" id="PS51643">
    <property type="entry name" value="HD_CAS3"/>
    <property type="match status" value="1"/>
</dbReference>
<name>A0ABM8YYR4_9PROT</name>
<keyword evidence="5" id="KW-0378">Hydrolase</keyword>
<keyword evidence="7" id="KW-0067">ATP-binding</keyword>
<keyword evidence="6" id="KW-0347">Helicase</keyword>
<dbReference type="Pfam" id="PF00270">
    <property type="entry name" value="DEAD"/>
    <property type="match status" value="1"/>
</dbReference>
<accession>A0ABM8YYR4</accession>
<dbReference type="RefSeq" id="WP_239796497.1">
    <property type="nucleotide sequence ID" value="NZ_OU912926.1"/>
</dbReference>
<evidence type="ECO:0000256" key="3">
    <source>
        <dbReference type="ARBA" id="ARBA00022723"/>
    </source>
</evidence>
<dbReference type="Gene3D" id="1.10.3210.30">
    <property type="match status" value="1"/>
</dbReference>
<dbReference type="SMART" id="SM00487">
    <property type="entry name" value="DEXDc"/>
    <property type="match status" value="1"/>
</dbReference>
<comment type="similarity">
    <text evidence="2">In the central section; belongs to the CRISPR-associated helicase Cas3 family.</text>
</comment>
<evidence type="ECO:0000313" key="11">
    <source>
        <dbReference type="EMBL" id="CAG9932586.1"/>
    </source>
</evidence>
<dbReference type="Gene3D" id="3.40.50.300">
    <property type="entry name" value="P-loop containing nucleotide triphosphate hydrolases"/>
    <property type="match status" value="2"/>
</dbReference>
<dbReference type="InterPro" id="IPR038257">
    <property type="entry name" value="CRISPR-assoc_Cas3_HD_sf"/>
</dbReference>
<dbReference type="SUPFAM" id="SSF109604">
    <property type="entry name" value="HD-domain/PDEase-like"/>
    <property type="match status" value="1"/>
</dbReference>
<keyword evidence="8" id="KW-0051">Antiviral defense</keyword>
<feature type="domain" description="HD Cas3-type" evidence="10">
    <location>
        <begin position="22"/>
        <end position="195"/>
    </location>
</feature>
<dbReference type="SUPFAM" id="SSF52540">
    <property type="entry name" value="P-loop containing nucleoside triphosphate hydrolases"/>
    <property type="match status" value="1"/>
</dbReference>
<dbReference type="EMBL" id="OU912926">
    <property type="protein sequence ID" value="CAG9932586.1"/>
    <property type="molecule type" value="Genomic_DNA"/>
</dbReference>
<dbReference type="CDD" id="cd17930">
    <property type="entry name" value="DEXHc_cas3"/>
    <property type="match status" value="1"/>
</dbReference>
<dbReference type="InterPro" id="IPR006483">
    <property type="entry name" value="CRISPR-assoc_Cas3_HD"/>
</dbReference>
<evidence type="ECO:0000256" key="5">
    <source>
        <dbReference type="ARBA" id="ARBA00022801"/>
    </source>
</evidence>
<evidence type="ECO:0000313" key="12">
    <source>
        <dbReference type="Proteomes" id="UP000839052"/>
    </source>
</evidence>
<evidence type="ECO:0000256" key="7">
    <source>
        <dbReference type="ARBA" id="ARBA00022840"/>
    </source>
</evidence>
<protein>
    <submittedName>
        <fullName evidence="11">CRISPR-associated helicase Cas3</fullName>
    </submittedName>
</protein>
<evidence type="ECO:0000256" key="4">
    <source>
        <dbReference type="ARBA" id="ARBA00022741"/>
    </source>
</evidence>
<dbReference type="Pfam" id="PF22590">
    <property type="entry name" value="Cas3-like_C_2"/>
    <property type="match status" value="1"/>
</dbReference>
<dbReference type="Pfam" id="PF18019">
    <property type="entry name" value="Cas3_HD"/>
    <property type="match status" value="1"/>
</dbReference>
<evidence type="ECO:0000256" key="8">
    <source>
        <dbReference type="ARBA" id="ARBA00023118"/>
    </source>
</evidence>
<evidence type="ECO:0000256" key="2">
    <source>
        <dbReference type="ARBA" id="ARBA00009046"/>
    </source>
</evidence>
<sequence>MLGMNDKQENLALAHVRQSDGGVWHKHLLDKHLRDVAKLAADFAAGFDSSDWASIAGLWHDLGKYSTEFQRYIQTVSGYDRENAHIEGGAPGRVDHSTAGAIYAVRQFDKHGRILAYLIAGHHAGLPDWDSADTGRKALSFRLEKSQLLDRIPTQAIPQNILMQSKPPSKVCGGENGFHLWVRMLFSCLVDADFLDTEFFMDKGKNQARQQFPALAEMLPIFNRAMEAKVAQLIVEQSAETPVNRIRADVLAQCRKQAALSPGMFSLTVPTGGGKTLSSLAFALEHAKHHSKDHAMRRIIYAIPYTSIIEQTADVFRGIFGRDDIVEHHSNFDVDRETTRSRLAAENWDAPLIVTTNVQLFESLFAARTSRCRKLHNLVNSVIVLDEAQLLPPEFLQPILDTLNLLTTHYGVTIVLSTATQPALNTVKDNFGRTTRKGLNNVREIIADVDGLYADLERVEVQIPADFNQPTDWESLAAELCHHDTVLAIVNTRKDCRELWELMPKGTLHLSALLCGAHRSAIIADIKERLKCGEAVRVISTQLVEAGVDLDFPVVYRALAGLDSIAQAAGRCNREGALKGKGKVVVFVPPKPAPRGLLRFGEDATKDVWHKRPEKPLARELFTRYFNRFLSMPNLDEHDIAGSLKCGSGLEVQFRTAAEKFRLIDDRETQAVFVRYNAESNKLIQQLNQIGPKRDLMRKLQRHSVTIYRHDLNRLLQNGDIKAIENYPDLYAQVGDTLYHKKTGLLLAESPILNPSTLAF</sequence>
<evidence type="ECO:0000256" key="1">
    <source>
        <dbReference type="ARBA" id="ARBA00006847"/>
    </source>
</evidence>
<gene>
    <name evidence="11" type="ORF">NTG6680_1333</name>
</gene>
<dbReference type="InterPro" id="IPR054712">
    <property type="entry name" value="Cas3-like_dom"/>
</dbReference>
<proteinExistence type="inferred from homology"/>
<dbReference type="InterPro" id="IPR011545">
    <property type="entry name" value="DEAD/DEAH_box_helicase_dom"/>
</dbReference>
<evidence type="ECO:0000259" key="10">
    <source>
        <dbReference type="PROSITE" id="PS51643"/>
    </source>
</evidence>
<feature type="domain" description="Helicase ATP-binding" evidence="9">
    <location>
        <begin position="256"/>
        <end position="439"/>
    </location>
</feature>
<keyword evidence="12" id="KW-1185">Reference proteome</keyword>
<organism evidence="11 12">
    <name type="scientific">Candidatus Nitrotoga arctica</name>
    <dbReference type="NCBI Taxonomy" id="453162"/>
    <lineage>
        <taxon>Bacteria</taxon>
        <taxon>Pseudomonadati</taxon>
        <taxon>Pseudomonadota</taxon>
        <taxon>Betaproteobacteria</taxon>
        <taxon>Nitrosomonadales</taxon>
        <taxon>Gallionellaceae</taxon>
        <taxon>Candidatus Nitrotoga</taxon>
    </lineage>
</organism>
<keyword evidence="3" id="KW-0479">Metal-binding</keyword>
<dbReference type="InterPro" id="IPR014001">
    <property type="entry name" value="Helicase_ATP-bd"/>
</dbReference>
<dbReference type="InterPro" id="IPR027417">
    <property type="entry name" value="P-loop_NTPase"/>
</dbReference>
<dbReference type="CDD" id="cd09641">
    <property type="entry name" value="Cas3''_I"/>
    <property type="match status" value="1"/>
</dbReference>
<dbReference type="NCBIfam" id="TIGR01596">
    <property type="entry name" value="cas3_HD"/>
    <property type="match status" value="1"/>
</dbReference>
<comment type="similarity">
    <text evidence="1">In the N-terminal section; belongs to the CRISPR-associated nuclease Cas3-HD family.</text>
</comment>
<evidence type="ECO:0000259" key="9">
    <source>
        <dbReference type="PROSITE" id="PS51192"/>
    </source>
</evidence>